<dbReference type="EMBL" id="JASPKY010000532">
    <property type="protein sequence ID" value="KAK9693725.1"/>
    <property type="molecule type" value="Genomic_DNA"/>
</dbReference>
<keyword evidence="1" id="KW-0175">Coiled coil</keyword>
<comment type="caution">
    <text evidence="2">The sequence shown here is derived from an EMBL/GenBank/DDBJ whole genome shotgun (WGS) entry which is preliminary data.</text>
</comment>
<reference evidence="2 3" key="1">
    <citation type="journal article" date="2024" name="BMC Genomics">
        <title>De novo assembly and annotation of Popillia japonica's genome with initial clues to its potential as an invasive pest.</title>
        <authorList>
            <person name="Cucini C."/>
            <person name="Boschi S."/>
            <person name="Funari R."/>
            <person name="Cardaioli E."/>
            <person name="Iannotti N."/>
            <person name="Marturano G."/>
            <person name="Paoli F."/>
            <person name="Bruttini M."/>
            <person name="Carapelli A."/>
            <person name="Frati F."/>
            <person name="Nardi F."/>
        </authorList>
    </citation>
    <scope>NUCLEOTIDE SEQUENCE [LARGE SCALE GENOMIC DNA]</scope>
    <source>
        <strain evidence="2">DMR45628</strain>
    </source>
</reference>
<dbReference type="Proteomes" id="UP001458880">
    <property type="component" value="Unassembled WGS sequence"/>
</dbReference>
<evidence type="ECO:0000313" key="3">
    <source>
        <dbReference type="Proteomes" id="UP001458880"/>
    </source>
</evidence>
<organism evidence="2 3">
    <name type="scientific">Popillia japonica</name>
    <name type="common">Japanese beetle</name>
    <dbReference type="NCBI Taxonomy" id="7064"/>
    <lineage>
        <taxon>Eukaryota</taxon>
        <taxon>Metazoa</taxon>
        <taxon>Ecdysozoa</taxon>
        <taxon>Arthropoda</taxon>
        <taxon>Hexapoda</taxon>
        <taxon>Insecta</taxon>
        <taxon>Pterygota</taxon>
        <taxon>Neoptera</taxon>
        <taxon>Endopterygota</taxon>
        <taxon>Coleoptera</taxon>
        <taxon>Polyphaga</taxon>
        <taxon>Scarabaeiformia</taxon>
        <taxon>Scarabaeidae</taxon>
        <taxon>Rutelinae</taxon>
        <taxon>Popillia</taxon>
    </lineage>
</organism>
<accession>A0AAW1IVE4</accession>
<evidence type="ECO:0000256" key="1">
    <source>
        <dbReference type="SAM" id="Coils"/>
    </source>
</evidence>
<proteinExistence type="predicted"/>
<gene>
    <name evidence="2" type="ORF">QE152_g33991</name>
</gene>
<sequence>MNSYTSFANHITERYSKDLETIQTNLNSSLSALANLENNHITERYSKDLETIQTNLNSSLSALANLENRLNDELQIQYNLHTARKIENYRSTKGINLTQKHLDNLDLLKEESEELNNDIQINPLVQCMYLTFRNKFLKFLQKEETINNIIEMSTLLRDGNHPGTLTTLPTPSGEDALSYTWATISTTDAEIVKCTACQTFPELIGKDIELTDIDGAVINSDFVPTFLRISDRGVIINITEKTDRCYYTNSEISTFLPAYTHPESCSTESINSWTASSCSSFDEETPELCTSSARKRAKTAAITYNNITGEELKKCLLLHPGGKEIILHYKEHKTLDDQNRKKLVNKKLFCTIKSTKHWTTRTEKNLLI</sequence>
<keyword evidence="3" id="KW-1185">Reference proteome</keyword>
<dbReference type="AlphaFoldDB" id="A0AAW1IVE4"/>
<evidence type="ECO:0000313" key="2">
    <source>
        <dbReference type="EMBL" id="KAK9693725.1"/>
    </source>
</evidence>
<name>A0AAW1IVE4_POPJA</name>
<protein>
    <submittedName>
        <fullName evidence="2">Uncharacterized protein</fullName>
    </submittedName>
</protein>
<feature type="coiled-coil region" evidence="1">
    <location>
        <begin position="19"/>
        <end position="69"/>
    </location>
</feature>